<dbReference type="PANTHER" id="PTHR11941:SF75">
    <property type="entry name" value="ENOYL-COA HYDRATASE_ISOMERASE FAMILY PROTEIN"/>
    <property type="match status" value="1"/>
</dbReference>
<proteinExistence type="predicted"/>
<evidence type="ECO:0000313" key="2">
    <source>
        <dbReference type="Proteomes" id="UP000886653"/>
    </source>
</evidence>
<dbReference type="Proteomes" id="UP000886653">
    <property type="component" value="Unassembled WGS sequence"/>
</dbReference>
<dbReference type="EMBL" id="MU167320">
    <property type="protein sequence ID" value="KAG0143395.1"/>
    <property type="molecule type" value="Genomic_DNA"/>
</dbReference>
<name>A0A9P6T9A5_9BASI</name>
<evidence type="ECO:0008006" key="3">
    <source>
        <dbReference type="Google" id="ProtNLM"/>
    </source>
</evidence>
<dbReference type="CDD" id="cd06558">
    <property type="entry name" value="crotonase-like"/>
    <property type="match status" value="1"/>
</dbReference>
<dbReference type="Pfam" id="PF00378">
    <property type="entry name" value="ECH_1"/>
    <property type="match status" value="1"/>
</dbReference>
<dbReference type="AlphaFoldDB" id="A0A9P6T9A5"/>
<keyword evidence="2" id="KW-1185">Reference proteome</keyword>
<reference evidence="1" key="1">
    <citation type="submission" date="2013-11" db="EMBL/GenBank/DDBJ databases">
        <title>Genome sequence of the fusiform rust pathogen reveals effectors for host alternation and coevolution with pine.</title>
        <authorList>
            <consortium name="DOE Joint Genome Institute"/>
            <person name="Smith K."/>
            <person name="Pendleton A."/>
            <person name="Kubisiak T."/>
            <person name="Anderson C."/>
            <person name="Salamov A."/>
            <person name="Aerts A."/>
            <person name="Riley R."/>
            <person name="Clum A."/>
            <person name="Lindquist E."/>
            <person name="Ence D."/>
            <person name="Campbell M."/>
            <person name="Kronenberg Z."/>
            <person name="Feau N."/>
            <person name="Dhillon B."/>
            <person name="Hamelin R."/>
            <person name="Burleigh J."/>
            <person name="Smith J."/>
            <person name="Yandell M."/>
            <person name="Nelson C."/>
            <person name="Grigoriev I."/>
            <person name="Davis J."/>
        </authorList>
    </citation>
    <scope>NUCLEOTIDE SEQUENCE</scope>
    <source>
        <strain evidence="1">G11</strain>
    </source>
</reference>
<dbReference type="PANTHER" id="PTHR11941">
    <property type="entry name" value="ENOYL-COA HYDRATASE-RELATED"/>
    <property type="match status" value="1"/>
</dbReference>
<dbReference type="InterPro" id="IPR001753">
    <property type="entry name" value="Enoyl-CoA_hydra/iso"/>
</dbReference>
<sequence>MEKLTKIDPKMSPIQPLSSPTFYPFATLTKPIDYPGVFLLELHASPDNRLTQTFIQSTLIPALSDVEREFRASRANKLGPAEDTTTGWKTPKQPGQYALVTCGNLVNNKFYSNGLDLKQAFADDGFFQHVLNRMYSKILSFPMPTIAALNGHAFAGGFSLALSHDFRIMKDNEQKGTALMCMNEIEFGATVPRGLLALLEAKFPNKNEIQRCLIDAHRYGVKEAFKLGIVDQICPESQLINQALKFASEKSIRATTGVYDLMKEEIYRDTLEILSLTDEGYQDYNSTNLRRLHRLGRDHLGSKAKL</sequence>
<dbReference type="GO" id="GO:0004165">
    <property type="term" value="F:delta(3)-delta(2)-enoyl-CoA isomerase activity"/>
    <property type="evidence" value="ECO:0007669"/>
    <property type="project" value="TreeGrafter"/>
</dbReference>
<evidence type="ECO:0000313" key="1">
    <source>
        <dbReference type="EMBL" id="KAG0143395.1"/>
    </source>
</evidence>
<dbReference type="SUPFAM" id="SSF52096">
    <property type="entry name" value="ClpP/crotonase"/>
    <property type="match status" value="1"/>
</dbReference>
<accession>A0A9P6T9A5</accession>
<dbReference type="Gene3D" id="3.90.226.10">
    <property type="entry name" value="2-enoyl-CoA Hydratase, Chain A, domain 1"/>
    <property type="match status" value="1"/>
</dbReference>
<dbReference type="GO" id="GO:0006635">
    <property type="term" value="P:fatty acid beta-oxidation"/>
    <property type="evidence" value="ECO:0007669"/>
    <property type="project" value="TreeGrafter"/>
</dbReference>
<gene>
    <name evidence="1" type="ORF">CROQUDRAFT_661291</name>
</gene>
<dbReference type="InterPro" id="IPR029045">
    <property type="entry name" value="ClpP/crotonase-like_dom_sf"/>
</dbReference>
<dbReference type="GO" id="GO:0005777">
    <property type="term" value="C:peroxisome"/>
    <property type="evidence" value="ECO:0007669"/>
    <property type="project" value="TreeGrafter"/>
</dbReference>
<protein>
    <recommendedName>
        <fullName evidence="3">Enoyl-CoA hydratase</fullName>
    </recommendedName>
</protein>
<dbReference type="OrthoDB" id="1696280at2759"/>
<comment type="caution">
    <text evidence="1">The sequence shown here is derived from an EMBL/GenBank/DDBJ whole genome shotgun (WGS) entry which is preliminary data.</text>
</comment>
<organism evidence="1 2">
    <name type="scientific">Cronartium quercuum f. sp. fusiforme G11</name>
    <dbReference type="NCBI Taxonomy" id="708437"/>
    <lineage>
        <taxon>Eukaryota</taxon>
        <taxon>Fungi</taxon>
        <taxon>Dikarya</taxon>
        <taxon>Basidiomycota</taxon>
        <taxon>Pucciniomycotina</taxon>
        <taxon>Pucciniomycetes</taxon>
        <taxon>Pucciniales</taxon>
        <taxon>Coleosporiaceae</taxon>
        <taxon>Cronartium</taxon>
    </lineage>
</organism>